<sequence length="220" mass="23991">MRSRTVTALALVVMFGVATPAAAAPVRSNDASTQADAKTYPWNLSFRPITLGNIVGNQHVLDGCVDVYGHVYVHRNGKTWKFFDHDARNPVEACEPPVDINQQARAYVPLDKGAPEELTDEFSVFGQPPWVIDVDLKASGETMLKGTRELRPQGSPYHTTGIMSSKFPNGDFRASVEWDYDGFKRDKPDCSTFSSGNGGLIAGITGLVTKIEIDVLGCNK</sequence>
<dbReference type="Proteomes" id="UP000295444">
    <property type="component" value="Unassembled WGS sequence"/>
</dbReference>
<feature type="signal peptide" evidence="1">
    <location>
        <begin position="1"/>
        <end position="23"/>
    </location>
</feature>
<comment type="caution">
    <text evidence="2">The sequence shown here is derived from an EMBL/GenBank/DDBJ whole genome shotgun (WGS) entry which is preliminary data.</text>
</comment>
<evidence type="ECO:0008006" key="4">
    <source>
        <dbReference type="Google" id="ProtNLM"/>
    </source>
</evidence>
<dbReference type="AlphaFoldDB" id="A0A4R6SGA7"/>
<accession>A0A4R6SGA7</accession>
<organism evidence="2 3">
    <name type="scientific">Labedaea rhizosphaerae</name>
    <dbReference type="NCBI Taxonomy" id="598644"/>
    <lineage>
        <taxon>Bacteria</taxon>
        <taxon>Bacillati</taxon>
        <taxon>Actinomycetota</taxon>
        <taxon>Actinomycetes</taxon>
        <taxon>Pseudonocardiales</taxon>
        <taxon>Pseudonocardiaceae</taxon>
        <taxon>Labedaea</taxon>
    </lineage>
</organism>
<feature type="chain" id="PRO_5020182047" description="Polyisoprenoid-binding protein YceI" evidence="1">
    <location>
        <begin position="24"/>
        <end position="220"/>
    </location>
</feature>
<evidence type="ECO:0000256" key="1">
    <source>
        <dbReference type="SAM" id="SignalP"/>
    </source>
</evidence>
<name>A0A4R6SGA7_LABRH</name>
<keyword evidence="1" id="KW-0732">Signal</keyword>
<evidence type="ECO:0000313" key="3">
    <source>
        <dbReference type="Proteomes" id="UP000295444"/>
    </source>
</evidence>
<evidence type="ECO:0000313" key="2">
    <source>
        <dbReference type="EMBL" id="TDQ00683.1"/>
    </source>
</evidence>
<proteinExistence type="predicted"/>
<reference evidence="2 3" key="1">
    <citation type="submission" date="2019-03" db="EMBL/GenBank/DDBJ databases">
        <title>Genomic Encyclopedia of Type Strains, Phase IV (KMG-IV): sequencing the most valuable type-strain genomes for metagenomic binning, comparative biology and taxonomic classification.</title>
        <authorList>
            <person name="Goeker M."/>
        </authorList>
    </citation>
    <scope>NUCLEOTIDE SEQUENCE [LARGE SCALE GENOMIC DNA]</scope>
    <source>
        <strain evidence="2 3">DSM 45361</strain>
    </source>
</reference>
<keyword evidence="3" id="KW-1185">Reference proteome</keyword>
<gene>
    <name evidence="2" type="ORF">EV186_102545</name>
</gene>
<dbReference type="EMBL" id="SNXZ01000002">
    <property type="protein sequence ID" value="TDQ00683.1"/>
    <property type="molecule type" value="Genomic_DNA"/>
</dbReference>
<protein>
    <recommendedName>
        <fullName evidence="4">Polyisoprenoid-binding protein YceI</fullName>
    </recommendedName>
</protein>